<dbReference type="InterPro" id="IPR041131">
    <property type="entry name" value="MuF_C"/>
</dbReference>
<sequence>MSAFDDAVNGQVTNEIPAVTAPALVKEMPVAEYPNAPDAEPTMAGKFQPNSTDLAQWAQSSYVLAREKNPEEYGKAEGIARRTGLPLTTVLDSMKMAQGIDETNQQDFNKLATQFPETAKFITDGRKAAMAHDDIKELTGVEMAAVGLKYLVSHPSSKSTLLGDTFGRGYLQLNAGTAGVIQAGSEIVGAGAEALTGNNFTKPITDWAIEARKYSDKRAQEISPTWDGWFGSGVQSGLASAGQMGLLIPLAVVAPEFGIPAILTAMAASTGGASFGKSRDKGIGLGTSLGYGLSDAVIEYATEKLPVGKLADMLGGKEFLKKAATFVASDVAGEQLATLGQDFNEWMVINPEKTLGDFVRERPGAAAQTFVATLVGAGGTVTLTKALQVAFAEDQQGQANAQRSEAAANAVNDLIRSVQATKTLQRDPETVSGFVDQQLQEGVKNVYIKGEMLAQSDLGQMLAQGSPDFAAAMAQAAEIGGEVAVPIASLSVLPNIEQLAGPLADHFRVETEKFTRAEAQDFMATHEQSMKQEIERVLTEVQNADIYRTQIDEVKQVFVQQLDATGRYDSKANDVNATLVANFFGAQAARFGMTPMDLYKAYEYKVQATGQIGEGYAQASIADEKIKQWVAGKIGDGHQIDLGQPSEILKQFGMEGSNINLSTSILKKAKNKHEIEAGDLEGLAVALHNPIAIFGSKRGENHRVILTEIEHKNGNVVVAIDLSKGNGKLKVHEIRSIHPKPNQNLSHWISDGLLLGMNKQKGPDWLSRISGSHSQRYQANQTPALILYDGTDASQYKQGDQGTFNANDSNILHQAPVSRPAANFTDARKAAKDFQGKDLTNKSTGMVAVVSRASLDKMLNGKAVAKSETPATHALAVANLDSLFENSILGWSKPDQNADTNLAAIHRFFSVLQTADGPRLVKMTVKEFALDGQKNKLYTVEAIELNEKSPAAQWVDATVRSDGIDPISTRSVGDVISLAQSIENGNTLKQGERGGFNPATFTTTLFKGADLSTFLHETGHFFLEMQMDMAAKLQKEADAAGGISAMSPGQQDMMRDTAALLKWFGVRDLTEWHGMTLDEKRIHHEQFARSFETYLYEGKAPSIELDKAFQTFRSWLANVYRNLLDMVRGDMTKALDVKINDEVRGVMDRMLATTEQISLAENARSMMPLFNSPQEAGMTQEEFAAYHLLSTDATLDAIQDLQGRALRDMQWQRNAHGREVDKLKKLSESLRKQVRIEARAEILSQPVYMVYQFLTAKLSKEDKVEYKPLKSDPNKVDPEIDSLFVAIAKLGGIDRAQAESEWGWGKKEKSPQAGIKYVLRTNDGLSIDAMAEALVRDGYLDAEDPVRELEGKFDDESRGKLQYSNSVLPEVINPPRTAGETVNLSGLDAGRLELQDLSASGYSKEQIDTLKERGMTARDGLSADGVAALSQEFDSGDAMIKALLDAEPINEAIESATDRMMLERYGELATPEAIIQSADRALYTDTRARAVAAEMTALEKALGPTEQTGTDKKGKPIKQRILPAAAKAFAQKMIARLTIRNLSPGLYAAAQTRAAKAAAQAMKKGDTATAAAEKRNELINLYAAKAAIEAQQELPKILDYFKKVQKPGTLPAEQYDQILSLLSKFDLRRALTNRELDNRARFTTYVASQLAVGNIPPNIEKLLSERQLKAYEKEIQKRDENDNLIYADEDDQAKLLAQMIDESPVRSFKELTVEEIRGLRDTIKQIEHMGRRTKKVLTDRQNREFNVVLGEMRDRLVEVATEKGRRATDNISANDLLGKKRLSWRGFFFSHIKAANLLHIMDGESGGPLWDHLIATANEAGSQESVEAARSTDIIEKLFAPLRKNGGRITGKKTFFPSINMSLNKQSVLVMALNMGNESNQQRLLGGYGWTVEKIKPVLDTLTAADWHFVQGMWDHYESFRPRVGEMEREINGVEPEWIEARSLQVHTADNQTLTLRGGYAPVIYDPRASGKSQSHADSKDAKAMMQAARVASTVQKSFTKARVEEVKGRPLLLALDPFLGAIQDTIHYLQWQPWIIDANRMITRLDPEIRGYYGAEVARQLRDWAADNAAGMRGPRDGAERAMAAISRNVSYVGLAYNVMSALKQVTGVTQSMAIVGASWMMKGAARTIANPRQAYKDMIEKSDFMAKRASTQFRELNELNAIIQDKNQILDTMQKLGYRPMTIMQNFVDIPTWWGAYEKAVDVGNDDHRAVLLADQAVIDAQGSGMQKDLSSIERQQGAVRLLTGFMSYMNTTLNVNYRLAKNADFKSVGGVANFSAGVLMVNIIPVLIGTIISQAVTPSGGSDEDKLKKGLHKLYADQVGFMLGQLIFFREFSGIYDAFSGQPAGAYSGPTGMRAIGDVLKLATQVGQGENDLALWKSIISSASDVFRLPGGQINRTVTGIHALATGKTNNPAALVFGFNAK</sequence>
<dbReference type="InterPro" id="IPR040824">
    <property type="entry name" value="LPD3"/>
</dbReference>
<feature type="domain" description="Large polyvalent protein-associated" evidence="1">
    <location>
        <begin position="827"/>
        <end position="933"/>
    </location>
</feature>
<gene>
    <name evidence="4" type="ORF">UFOVP140_56</name>
</gene>
<organism evidence="4">
    <name type="scientific">uncultured Caudovirales phage</name>
    <dbReference type="NCBI Taxonomy" id="2100421"/>
    <lineage>
        <taxon>Viruses</taxon>
        <taxon>Duplodnaviria</taxon>
        <taxon>Heunggongvirae</taxon>
        <taxon>Uroviricota</taxon>
        <taxon>Caudoviricetes</taxon>
        <taxon>Peduoviridae</taxon>
        <taxon>Maltschvirus</taxon>
        <taxon>Maltschvirus maltsch</taxon>
    </lineage>
</organism>
<evidence type="ECO:0000259" key="1">
    <source>
        <dbReference type="Pfam" id="PF18798"/>
    </source>
</evidence>
<feature type="domain" description="Large polyvalent protein associated" evidence="3">
    <location>
        <begin position="62"/>
        <end position="151"/>
    </location>
</feature>
<dbReference type="Pfam" id="PF18798">
    <property type="entry name" value="LPD3"/>
    <property type="match status" value="1"/>
</dbReference>
<proteinExistence type="predicted"/>
<reference evidence="4" key="1">
    <citation type="submission" date="2020-04" db="EMBL/GenBank/DDBJ databases">
        <authorList>
            <person name="Chiriac C."/>
            <person name="Salcher M."/>
            <person name="Ghai R."/>
            <person name="Kavagutti S V."/>
        </authorList>
    </citation>
    <scope>NUCLEOTIDE SEQUENCE</scope>
</reference>
<evidence type="ECO:0000259" key="3">
    <source>
        <dbReference type="Pfam" id="PF18834"/>
    </source>
</evidence>
<evidence type="ECO:0000313" key="4">
    <source>
        <dbReference type="EMBL" id="CAB4133193.1"/>
    </source>
</evidence>
<evidence type="ECO:0000259" key="2">
    <source>
        <dbReference type="Pfam" id="PF18819"/>
    </source>
</evidence>
<name>A0A6J5LIR9_9CAUD</name>
<dbReference type="Pfam" id="PF18819">
    <property type="entry name" value="MuF_C"/>
    <property type="match status" value="1"/>
</dbReference>
<protein>
    <recommendedName>
        <fullName evidence="5">Large polyvalent protein associated domain-containing protein</fullName>
    </recommendedName>
</protein>
<dbReference type="InterPro" id="IPR040738">
    <property type="entry name" value="LPD22"/>
</dbReference>
<feature type="domain" description="Phage MuF C-terminal" evidence="2">
    <location>
        <begin position="665"/>
        <end position="763"/>
    </location>
</feature>
<dbReference type="EMBL" id="LR796271">
    <property type="protein sequence ID" value="CAB4133193.1"/>
    <property type="molecule type" value="Genomic_DNA"/>
</dbReference>
<evidence type="ECO:0008006" key="5">
    <source>
        <dbReference type="Google" id="ProtNLM"/>
    </source>
</evidence>
<accession>A0A6J5LIR9</accession>
<dbReference type="Pfam" id="PF18834">
    <property type="entry name" value="LPD22"/>
    <property type="match status" value="1"/>
</dbReference>